<feature type="domain" description="XPG-I" evidence="2">
    <location>
        <begin position="11"/>
        <end position="91"/>
    </location>
</feature>
<keyword evidence="4" id="KW-1185">Reference proteome</keyword>
<comment type="caution">
    <text evidence="3">The sequence shown here is derived from an EMBL/GenBank/DDBJ whole genome shotgun (WGS) entry which is preliminary data.</text>
</comment>
<dbReference type="GeneID" id="64637285"/>
<dbReference type="SUPFAM" id="SSF47807">
    <property type="entry name" value="5' to 3' exonuclease, C-terminal subdomain"/>
    <property type="match status" value="1"/>
</dbReference>
<gene>
    <name evidence="3" type="ORF">BJ212DRAFT_460532</name>
</gene>
<dbReference type="Pfam" id="PF00867">
    <property type="entry name" value="XPG_I"/>
    <property type="match status" value="1"/>
</dbReference>
<feature type="region of interest" description="Disordered" evidence="1">
    <location>
        <begin position="268"/>
        <end position="289"/>
    </location>
</feature>
<proteinExistence type="predicted"/>
<name>A0A9P7E6H2_9AGAM</name>
<sequence length="337" mass="37178">MENGEADVIRTRSTADVFQVLGEAEAELAHLNRYGVIDAVLTDDVDALVFGALRVMKNSSLTLSGNKSNPALDSEGKPSKHHAMIYTAEAIRRRPEVGLTRGGFVLSAMLVKGDYGDGVRDVGRGIALGLVRCGFGDELLELFHRRSIEDIWPALARWRSSVNLELHTNSRKQLRHSYSTLSLPLDFPNMQILENYIGPVCSARVGSMGGGKMRDNGELNLARAAAFCEEKFGEWGYPTAIIKRFRSLMWEAAIMRVLRRAALEADKKERTKRLEHGESSVIKGPPTPSPAEAVGTPAYLVNKYLPTTDVNRRRAAFSLQPSFEGHNSRNGSLITKI</sequence>
<dbReference type="Proteomes" id="UP000807769">
    <property type="component" value="Unassembled WGS sequence"/>
</dbReference>
<evidence type="ECO:0000313" key="4">
    <source>
        <dbReference type="Proteomes" id="UP000807769"/>
    </source>
</evidence>
<accession>A0A9P7E6H2</accession>
<feature type="compositionally biased region" description="Basic and acidic residues" evidence="1">
    <location>
        <begin position="268"/>
        <end position="278"/>
    </location>
</feature>
<dbReference type="SUPFAM" id="SSF88723">
    <property type="entry name" value="PIN domain-like"/>
    <property type="match status" value="1"/>
</dbReference>
<dbReference type="PANTHER" id="PTHR11081:SF75">
    <property type="entry name" value="ENDONUCLEASE, PUTATIVE (AFU_ORTHOLOGUE AFUA_3G13260)-RELATED"/>
    <property type="match status" value="1"/>
</dbReference>
<evidence type="ECO:0000259" key="2">
    <source>
        <dbReference type="SMART" id="SM00484"/>
    </source>
</evidence>
<reference evidence="3" key="1">
    <citation type="journal article" date="2020" name="New Phytol.">
        <title>Comparative genomics reveals dynamic genome evolution in host specialist ectomycorrhizal fungi.</title>
        <authorList>
            <person name="Lofgren L.A."/>
            <person name="Nguyen N.H."/>
            <person name="Vilgalys R."/>
            <person name="Ruytinx J."/>
            <person name="Liao H.L."/>
            <person name="Branco S."/>
            <person name="Kuo A."/>
            <person name="LaButti K."/>
            <person name="Lipzen A."/>
            <person name="Andreopoulos W."/>
            <person name="Pangilinan J."/>
            <person name="Riley R."/>
            <person name="Hundley H."/>
            <person name="Na H."/>
            <person name="Barry K."/>
            <person name="Grigoriev I.V."/>
            <person name="Stajich J.E."/>
            <person name="Kennedy P.G."/>
        </authorList>
    </citation>
    <scope>NUCLEOTIDE SEQUENCE</scope>
    <source>
        <strain evidence="3">MN1</strain>
    </source>
</reference>
<dbReference type="GO" id="GO:0006281">
    <property type="term" value="P:DNA repair"/>
    <property type="evidence" value="ECO:0007669"/>
    <property type="project" value="UniProtKB-ARBA"/>
</dbReference>
<dbReference type="AlphaFoldDB" id="A0A9P7E6H2"/>
<dbReference type="InterPro" id="IPR006084">
    <property type="entry name" value="XPG/Rad2"/>
</dbReference>
<evidence type="ECO:0000256" key="1">
    <source>
        <dbReference type="SAM" id="MobiDB-lite"/>
    </source>
</evidence>
<dbReference type="EMBL" id="JABBWG010000026">
    <property type="protein sequence ID" value="KAG1812625.1"/>
    <property type="molecule type" value="Genomic_DNA"/>
</dbReference>
<protein>
    <recommendedName>
        <fullName evidence="2">XPG-I domain-containing protein</fullName>
    </recommendedName>
</protein>
<dbReference type="InterPro" id="IPR036279">
    <property type="entry name" value="5-3_exonuclease_C_sf"/>
</dbReference>
<dbReference type="RefSeq" id="XP_041190770.1">
    <property type="nucleotide sequence ID" value="XM_041343269.1"/>
</dbReference>
<dbReference type="OrthoDB" id="2656586at2759"/>
<dbReference type="PANTHER" id="PTHR11081">
    <property type="entry name" value="FLAP ENDONUCLEASE FAMILY MEMBER"/>
    <property type="match status" value="1"/>
</dbReference>
<dbReference type="InterPro" id="IPR006086">
    <property type="entry name" value="XPG-I_dom"/>
</dbReference>
<dbReference type="Gene3D" id="3.40.50.1010">
    <property type="entry name" value="5'-nuclease"/>
    <property type="match status" value="1"/>
</dbReference>
<organism evidence="3 4">
    <name type="scientific">Suillus subaureus</name>
    <dbReference type="NCBI Taxonomy" id="48587"/>
    <lineage>
        <taxon>Eukaryota</taxon>
        <taxon>Fungi</taxon>
        <taxon>Dikarya</taxon>
        <taxon>Basidiomycota</taxon>
        <taxon>Agaricomycotina</taxon>
        <taxon>Agaricomycetes</taxon>
        <taxon>Agaricomycetidae</taxon>
        <taxon>Boletales</taxon>
        <taxon>Suillineae</taxon>
        <taxon>Suillaceae</taxon>
        <taxon>Suillus</taxon>
    </lineage>
</organism>
<dbReference type="InterPro" id="IPR029060">
    <property type="entry name" value="PIN-like_dom_sf"/>
</dbReference>
<dbReference type="SMART" id="SM00484">
    <property type="entry name" value="XPGI"/>
    <property type="match status" value="1"/>
</dbReference>
<evidence type="ECO:0000313" key="3">
    <source>
        <dbReference type="EMBL" id="KAG1812625.1"/>
    </source>
</evidence>
<dbReference type="GO" id="GO:0017108">
    <property type="term" value="F:5'-flap endonuclease activity"/>
    <property type="evidence" value="ECO:0007669"/>
    <property type="project" value="TreeGrafter"/>
</dbReference>